<proteinExistence type="predicted"/>
<dbReference type="EMBL" id="UOFV01000313">
    <property type="protein sequence ID" value="VAX02408.1"/>
    <property type="molecule type" value="Genomic_DNA"/>
</dbReference>
<dbReference type="AlphaFoldDB" id="A0A3B1ASR3"/>
<accession>A0A3B1ASR3</accession>
<reference evidence="2" key="1">
    <citation type="submission" date="2018-06" db="EMBL/GenBank/DDBJ databases">
        <authorList>
            <person name="Zhirakovskaya E."/>
        </authorList>
    </citation>
    <scope>NUCLEOTIDE SEQUENCE</scope>
</reference>
<feature type="region of interest" description="Disordered" evidence="1">
    <location>
        <begin position="1"/>
        <end position="69"/>
    </location>
</feature>
<gene>
    <name evidence="2" type="ORF">MNBD_GAMMA19-2291</name>
</gene>
<feature type="compositionally biased region" description="Polar residues" evidence="1">
    <location>
        <begin position="35"/>
        <end position="45"/>
    </location>
</feature>
<sequence length="69" mass="7187">MEINNIPIPVVPEVKAEPPRDAQLQTAVPEAAQGESAQNNPQADTGGSGTPGGSRDESSTVGRYVDERV</sequence>
<evidence type="ECO:0000313" key="2">
    <source>
        <dbReference type="EMBL" id="VAX02408.1"/>
    </source>
</evidence>
<feature type="compositionally biased region" description="Basic and acidic residues" evidence="1">
    <location>
        <begin position="54"/>
        <end position="69"/>
    </location>
</feature>
<protein>
    <submittedName>
        <fullName evidence="2">Uncharacterized protein</fullName>
    </submittedName>
</protein>
<name>A0A3B1ASR3_9ZZZZ</name>
<evidence type="ECO:0000256" key="1">
    <source>
        <dbReference type="SAM" id="MobiDB-lite"/>
    </source>
</evidence>
<organism evidence="2">
    <name type="scientific">hydrothermal vent metagenome</name>
    <dbReference type="NCBI Taxonomy" id="652676"/>
    <lineage>
        <taxon>unclassified sequences</taxon>
        <taxon>metagenomes</taxon>
        <taxon>ecological metagenomes</taxon>
    </lineage>
</organism>